<organism evidence="1 2">
    <name type="scientific">Plesiomonas shigelloides 302-73</name>
    <dbReference type="NCBI Taxonomy" id="1315976"/>
    <lineage>
        <taxon>Bacteria</taxon>
        <taxon>Pseudomonadati</taxon>
        <taxon>Pseudomonadota</taxon>
        <taxon>Gammaproteobacteria</taxon>
        <taxon>Enterobacterales</taxon>
        <taxon>Enterobacteriaceae</taxon>
        <taxon>Plesiomonas</taxon>
    </lineage>
</organism>
<dbReference type="PATRIC" id="fig|1315976.3.peg.3250"/>
<dbReference type="EMBL" id="AQQO01000372">
    <property type="protein sequence ID" value="EON87164.1"/>
    <property type="molecule type" value="Genomic_DNA"/>
</dbReference>
<dbReference type="STRING" id="703.SAMEA2665130_02961"/>
<accession>R8ALF9</accession>
<dbReference type="Proteomes" id="UP000014012">
    <property type="component" value="Unassembled WGS sequence"/>
</dbReference>
<protein>
    <recommendedName>
        <fullName evidence="3">DNA-binding domain-containing protein</fullName>
    </recommendedName>
</protein>
<comment type="caution">
    <text evidence="1">The sequence shown here is derived from an EMBL/GenBank/DDBJ whole genome shotgun (WGS) entry which is preliminary data.</text>
</comment>
<evidence type="ECO:0000313" key="1">
    <source>
        <dbReference type="EMBL" id="EON87164.1"/>
    </source>
</evidence>
<name>R8ALF9_PLESH</name>
<evidence type="ECO:0000313" key="2">
    <source>
        <dbReference type="Proteomes" id="UP000014012"/>
    </source>
</evidence>
<proteinExistence type="predicted"/>
<dbReference type="AlphaFoldDB" id="R8ALF9"/>
<reference evidence="1 2" key="1">
    <citation type="journal article" date="2013" name="Genome Announc.">
        <title>Genome Sequence of Plesiomonas shigelloides Strain 302-73 (Serotype O1).</title>
        <authorList>
            <person name="Pique N."/>
            <person name="Aquilini E."/>
            <person name="Alioto T."/>
            <person name="Minana-Galbis D."/>
            <person name="Tomas J.M."/>
        </authorList>
    </citation>
    <scope>NUCLEOTIDE SEQUENCE [LARGE SCALE GENOMIC DNA]</scope>
    <source>
        <strain evidence="1 2">302-73</strain>
    </source>
</reference>
<keyword evidence="2" id="KW-1185">Reference proteome</keyword>
<evidence type="ECO:0008006" key="3">
    <source>
        <dbReference type="Google" id="ProtNLM"/>
    </source>
</evidence>
<sequence>MLPTCFTVTGLPIHAGAYSDQLNIFERTMTELGTLFPACRTLLGVPEFDALCQTHALTAEPAASAAAQLIALLQQQEADSPWLADLAELEWAIEQAVQATPSPAFDVAALQALSADEYADLVFTPTPGMSLIQSDFAVLALYQQVLAPQEGSVLELEQPCQLAVVPRNGQAALLPLDDFAFVLLAHFEQGGTLGQVQAMDPSQLLPALIEQGLLCGFTLAR</sequence>
<dbReference type="HOGENOM" id="CLU_1249681_0_0_6"/>
<gene>
    <name evidence="1" type="ORF">PLESHI_16972</name>
</gene>